<name>A0A314ZHT1_PRUYE</name>
<dbReference type="Proteomes" id="UP000250321">
    <property type="component" value="Unassembled WGS sequence"/>
</dbReference>
<dbReference type="OrthoDB" id="278212at2759"/>
<organism evidence="1 2">
    <name type="scientific">Prunus yedoensis var. nudiflora</name>
    <dbReference type="NCBI Taxonomy" id="2094558"/>
    <lineage>
        <taxon>Eukaryota</taxon>
        <taxon>Viridiplantae</taxon>
        <taxon>Streptophyta</taxon>
        <taxon>Embryophyta</taxon>
        <taxon>Tracheophyta</taxon>
        <taxon>Spermatophyta</taxon>
        <taxon>Magnoliopsida</taxon>
        <taxon>eudicotyledons</taxon>
        <taxon>Gunneridae</taxon>
        <taxon>Pentapetalae</taxon>
        <taxon>rosids</taxon>
        <taxon>fabids</taxon>
        <taxon>Rosales</taxon>
        <taxon>Rosaceae</taxon>
        <taxon>Amygdaloideae</taxon>
        <taxon>Amygdaleae</taxon>
        <taxon>Prunus</taxon>
    </lineage>
</organism>
<gene>
    <name evidence="1" type="ORF">Pyn_08734</name>
</gene>
<accession>A0A314ZHT1</accession>
<dbReference type="PANTHER" id="PTHR10826">
    <property type="entry name" value="COMPLEMENT COMPONENT 1"/>
    <property type="match status" value="1"/>
</dbReference>
<dbReference type="GO" id="GO:0005759">
    <property type="term" value="C:mitochondrial matrix"/>
    <property type="evidence" value="ECO:0007669"/>
    <property type="project" value="InterPro"/>
</dbReference>
<protein>
    <recommendedName>
        <fullName evidence="3">Mitochondrial glycoprotein</fullName>
    </recommendedName>
</protein>
<proteinExistence type="predicted"/>
<comment type="caution">
    <text evidence="1">The sequence shown here is derived from an EMBL/GenBank/DDBJ whole genome shotgun (WGS) entry which is preliminary data.</text>
</comment>
<dbReference type="SUPFAM" id="SSF54529">
    <property type="entry name" value="Mitochondrial glycoprotein MAM33-like"/>
    <property type="match status" value="1"/>
</dbReference>
<evidence type="ECO:0000313" key="2">
    <source>
        <dbReference type="Proteomes" id="UP000250321"/>
    </source>
</evidence>
<evidence type="ECO:0008006" key="3">
    <source>
        <dbReference type="Google" id="ProtNLM"/>
    </source>
</evidence>
<evidence type="ECO:0000313" key="1">
    <source>
        <dbReference type="EMBL" id="PQQ21052.1"/>
    </source>
</evidence>
<dbReference type="InterPro" id="IPR036561">
    <property type="entry name" value="MAM33_sf"/>
</dbReference>
<dbReference type="Gene3D" id="3.10.280.10">
    <property type="entry name" value="Mitochondrial glycoprotein"/>
    <property type="match status" value="1"/>
</dbReference>
<dbReference type="FunFam" id="3.10.280.10:FF:000003">
    <property type="entry name" value="Mitochondrial glycoprotein"/>
    <property type="match status" value="1"/>
</dbReference>
<dbReference type="STRING" id="2094558.A0A314ZHT1"/>
<sequence length="246" mass="28451">MARLIRTARSALRLSSSSSCKTPINGIQRHPNPSLQVQKAISTSLFQNRPYASETLPKSPMEANILRILRNEEEYQSEYAPPEQPPTKFNSFTVQDRPGELWMTMRGKFGDTEDIKIEVTMFDGYEMVPKTGDDSSGEDVRLHLSMLVDISRGDGSNDLEFMCSAWPDRLEVQKVYVLDRYRMPAKPYMGPDFRSLKRTIQKRFIEYLEARGVNDELSVFLHQYMPNKDRIELIKWLGKVKSFVEK</sequence>
<dbReference type="PANTHER" id="PTHR10826:SF14">
    <property type="entry name" value="MITOCHONDRIAL GLYCOPROTEIN FAMILY PROTEIN"/>
    <property type="match status" value="1"/>
</dbReference>
<dbReference type="EMBL" id="PJQY01000021">
    <property type="protein sequence ID" value="PQQ21052.1"/>
    <property type="molecule type" value="Genomic_DNA"/>
</dbReference>
<dbReference type="AlphaFoldDB" id="A0A314ZHT1"/>
<dbReference type="Pfam" id="PF02330">
    <property type="entry name" value="MAM33"/>
    <property type="match status" value="1"/>
</dbReference>
<reference evidence="1 2" key="1">
    <citation type="submission" date="2018-02" db="EMBL/GenBank/DDBJ databases">
        <title>Draft genome of wild Prunus yedoensis var. nudiflora.</title>
        <authorList>
            <person name="Baek S."/>
            <person name="Kim J.-H."/>
            <person name="Choi K."/>
            <person name="Kim G.-B."/>
            <person name="Cho A."/>
            <person name="Jang H."/>
            <person name="Shin C.-H."/>
            <person name="Yu H.-J."/>
            <person name="Mun J.-H."/>
        </authorList>
    </citation>
    <scope>NUCLEOTIDE SEQUENCE [LARGE SCALE GENOMIC DNA]</scope>
    <source>
        <strain evidence="2">cv. Jeju island</strain>
        <tissue evidence="1">Leaf</tissue>
    </source>
</reference>
<dbReference type="InterPro" id="IPR003428">
    <property type="entry name" value="MAM33"/>
</dbReference>
<keyword evidence="2" id="KW-1185">Reference proteome</keyword>